<protein>
    <submittedName>
        <fullName evidence="1">Uncharacterized protein</fullName>
    </submittedName>
</protein>
<accession>A0A4S4M0C7</accession>
<keyword evidence="2" id="KW-1185">Reference proteome</keyword>
<dbReference type="Proteomes" id="UP000308730">
    <property type="component" value="Unassembled WGS sequence"/>
</dbReference>
<reference evidence="1 2" key="1">
    <citation type="submission" date="2019-02" db="EMBL/GenBank/DDBJ databases">
        <title>Genome sequencing of the rare red list fungi Antrodiella citrinella (Flaviporus citrinellus).</title>
        <authorList>
            <person name="Buettner E."/>
            <person name="Kellner H."/>
        </authorList>
    </citation>
    <scope>NUCLEOTIDE SEQUENCE [LARGE SCALE GENOMIC DNA]</scope>
    <source>
        <strain evidence="1 2">DSM 108506</strain>
    </source>
</reference>
<organism evidence="1 2">
    <name type="scientific">Antrodiella citrinella</name>
    <dbReference type="NCBI Taxonomy" id="2447956"/>
    <lineage>
        <taxon>Eukaryota</taxon>
        <taxon>Fungi</taxon>
        <taxon>Dikarya</taxon>
        <taxon>Basidiomycota</taxon>
        <taxon>Agaricomycotina</taxon>
        <taxon>Agaricomycetes</taxon>
        <taxon>Polyporales</taxon>
        <taxon>Steccherinaceae</taxon>
        <taxon>Antrodiella</taxon>
    </lineage>
</organism>
<dbReference type="EMBL" id="SGPM01000757">
    <property type="protein sequence ID" value="THH16160.1"/>
    <property type="molecule type" value="Genomic_DNA"/>
</dbReference>
<name>A0A4S4M0C7_9APHY</name>
<evidence type="ECO:0000313" key="2">
    <source>
        <dbReference type="Proteomes" id="UP000308730"/>
    </source>
</evidence>
<dbReference type="OrthoDB" id="2736021at2759"/>
<evidence type="ECO:0000313" key="1">
    <source>
        <dbReference type="EMBL" id="THH16160.1"/>
    </source>
</evidence>
<comment type="caution">
    <text evidence="1">The sequence shown here is derived from an EMBL/GenBank/DDBJ whole genome shotgun (WGS) entry which is preliminary data.</text>
</comment>
<sequence>MPYICPLNKDTSAYLDAFWGQTLTPMSDISFENNPRLVNAHDIVFVEKGTGTFAHDLQVSETADGVTVYVCAHLFAEPRVVHNYLADYLPFTFDVVGEMLPARCCILPAAGGGFRNPEGTVTGRIASFWVQERPNRVAHTKWLRILDNMREFVACANRVPGSRCDTSRLYAVDAATGTAKLRFEWEPMAELDETELNLPIFNRFDRGIKPLEDTVPLGVALDVNFALNLVMKPDADVNNGIVCEVYARLLAVSQE</sequence>
<proteinExistence type="predicted"/>
<gene>
    <name evidence="1" type="ORF">EUX98_g9349</name>
</gene>
<dbReference type="AlphaFoldDB" id="A0A4S4M0C7"/>